<feature type="transmembrane region" description="Helical" evidence="7">
    <location>
        <begin position="182"/>
        <end position="204"/>
    </location>
</feature>
<keyword evidence="3" id="KW-1003">Cell membrane</keyword>
<evidence type="ECO:0000256" key="2">
    <source>
        <dbReference type="ARBA" id="ARBA00022448"/>
    </source>
</evidence>
<feature type="transmembrane region" description="Helical" evidence="7">
    <location>
        <begin position="265"/>
        <end position="284"/>
    </location>
</feature>
<feature type="domain" description="ABC transmembrane type-1" evidence="8">
    <location>
        <begin position="74"/>
        <end position="283"/>
    </location>
</feature>
<sequence>MSVNKKKFSFFEICLAIGFCFFSFLVLYPFWQTLVLSFSDPNQASSLGANLWPEKWITDAYQFVFGYGHIMKAYMNTIIRTLTGTFLIVAFTMLAAYPLSKKELPFRDTITIFFLIAMFFSGGIIPDYLLVKNLGLIDTRWALVLPTAVNVFYIIIMRNYFMTIDKGIEESAMMDGASYFTILTRIILPLSKPVIATIALWAAVFHWNEWFHALVYIQDDAKSVLQIIVRDMLTAMDLSQSTDAATDAAALGGGGSSKNLLLSNVRAATVIISIGPIVLVYPFVQKYFIKGIMIGSLKG</sequence>
<organism evidence="9 10">
    <name type="scientific">Lederbergia galactosidilytica</name>
    <dbReference type="NCBI Taxonomy" id="217031"/>
    <lineage>
        <taxon>Bacteria</taxon>
        <taxon>Bacillati</taxon>
        <taxon>Bacillota</taxon>
        <taxon>Bacilli</taxon>
        <taxon>Bacillales</taxon>
        <taxon>Bacillaceae</taxon>
        <taxon>Lederbergia</taxon>
    </lineage>
</organism>
<feature type="transmembrane region" description="Helical" evidence="7">
    <location>
        <begin position="78"/>
        <end position="97"/>
    </location>
</feature>
<dbReference type="PATRIC" id="fig|217031.4.peg.6900"/>
<gene>
    <name evidence="9" type="ORF">ACA29_20310</name>
</gene>
<evidence type="ECO:0000256" key="6">
    <source>
        <dbReference type="ARBA" id="ARBA00023136"/>
    </source>
</evidence>
<evidence type="ECO:0000313" key="10">
    <source>
        <dbReference type="Proteomes" id="UP000053881"/>
    </source>
</evidence>
<dbReference type="GO" id="GO:0055085">
    <property type="term" value="P:transmembrane transport"/>
    <property type="evidence" value="ECO:0007669"/>
    <property type="project" value="InterPro"/>
</dbReference>
<evidence type="ECO:0000256" key="4">
    <source>
        <dbReference type="ARBA" id="ARBA00022692"/>
    </source>
</evidence>
<accession>A0A0Q9Y1C3</accession>
<dbReference type="InterPro" id="IPR000515">
    <property type="entry name" value="MetI-like"/>
</dbReference>
<dbReference type="PROSITE" id="PS50928">
    <property type="entry name" value="ABC_TM1"/>
    <property type="match status" value="1"/>
</dbReference>
<evidence type="ECO:0000259" key="8">
    <source>
        <dbReference type="PROSITE" id="PS50928"/>
    </source>
</evidence>
<dbReference type="InterPro" id="IPR035906">
    <property type="entry name" value="MetI-like_sf"/>
</dbReference>
<keyword evidence="5 7" id="KW-1133">Transmembrane helix</keyword>
<proteinExistence type="inferred from homology"/>
<dbReference type="PANTHER" id="PTHR43744:SF9">
    <property type="entry name" value="POLYGALACTURONAN_RHAMNOGALACTURONAN TRANSPORT SYSTEM PERMEASE PROTEIN YTCP"/>
    <property type="match status" value="1"/>
</dbReference>
<evidence type="ECO:0000256" key="5">
    <source>
        <dbReference type="ARBA" id="ARBA00022989"/>
    </source>
</evidence>
<keyword evidence="2 7" id="KW-0813">Transport</keyword>
<dbReference type="AlphaFoldDB" id="A0A0Q9Y1C3"/>
<dbReference type="PANTHER" id="PTHR43744">
    <property type="entry name" value="ABC TRANSPORTER PERMEASE PROTEIN MG189-RELATED-RELATED"/>
    <property type="match status" value="1"/>
</dbReference>
<comment type="similarity">
    <text evidence="7">Belongs to the binding-protein-dependent transport system permease family.</text>
</comment>
<protein>
    <submittedName>
        <fullName evidence="9">Sugar ABC transporter permease</fullName>
    </submittedName>
</protein>
<keyword evidence="4 7" id="KW-0812">Transmembrane</keyword>
<evidence type="ECO:0000313" key="9">
    <source>
        <dbReference type="EMBL" id="KRG10706.1"/>
    </source>
</evidence>
<dbReference type="SUPFAM" id="SSF161098">
    <property type="entry name" value="MetI-like"/>
    <property type="match status" value="1"/>
</dbReference>
<dbReference type="EMBL" id="LGPB01000135">
    <property type="protein sequence ID" value="KRG10706.1"/>
    <property type="molecule type" value="Genomic_DNA"/>
</dbReference>
<feature type="transmembrane region" description="Helical" evidence="7">
    <location>
        <begin position="12"/>
        <end position="31"/>
    </location>
</feature>
<dbReference type="GO" id="GO:0005886">
    <property type="term" value="C:plasma membrane"/>
    <property type="evidence" value="ECO:0007669"/>
    <property type="project" value="UniProtKB-SubCell"/>
</dbReference>
<evidence type="ECO:0000256" key="1">
    <source>
        <dbReference type="ARBA" id="ARBA00004651"/>
    </source>
</evidence>
<feature type="transmembrane region" description="Helical" evidence="7">
    <location>
        <begin position="141"/>
        <end position="161"/>
    </location>
</feature>
<dbReference type="Gene3D" id="1.10.3720.10">
    <property type="entry name" value="MetI-like"/>
    <property type="match status" value="1"/>
</dbReference>
<reference evidence="9 10" key="1">
    <citation type="submission" date="2015-06" db="EMBL/GenBank/DDBJ databases">
        <title>Genome sequencing project of Bacillus galactosidilyticus PL133.</title>
        <authorList>
            <person name="Gaiero J."/>
            <person name="Nicol R."/>
            <person name="Habash M."/>
        </authorList>
    </citation>
    <scope>NUCLEOTIDE SEQUENCE [LARGE SCALE GENOMIC DNA]</scope>
    <source>
        <strain evidence="9 10">PL133</strain>
    </source>
</reference>
<dbReference type="CDD" id="cd06261">
    <property type="entry name" value="TM_PBP2"/>
    <property type="match status" value="1"/>
</dbReference>
<comment type="subcellular location">
    <subcellularLocation>
        <location evidence="1 7">Cell membrane</location>
        <topology evidence="1 7">Multi-pass membrane protein</topology>
    </subcellularLocation>
</comment>
<dbReference type="Pfam" id="PF00528">
    <property type="entry name" value="BPD_transp_1"/>
    <property type="match status" value="1"/>
</dbReference>
<keyword evidence="6 7" id="KW-0472">Membrane</keyword>
<feature type="transmembrane region" description="Helical" evidence="7">
    <location>
        <begin position="109"/>
        <end position="129"/>
    </location>
</feature>
<evidence type="ECO:0000256" key="7">
    <source>
        <dbReference type="RuleBase" id="RU363032"/>
    </source>
</evidence>
<comment type="caution">
    <text evidence="9">The sequence shown here is derived from an EMBL/GenBank/DDBJ whole genome shotgun (WGS) entry which is preliminary data.</text>
</comment>
<evidence type="ECO:0000256" key="3">
    <source>
        <dbReference type="ARBA" id="ARBA00022475"/>
    </source>
</evidence>
<name>A0A0Q9Y1C3_9BACI</name>
<dbReference type="Proteomes" id="UP000053881">
    <property type="component" value="Unassembled WGS sequence"/>
</dbReference>